<evidence type="ECO:0000259" key="6">
    <source>
        <dbReference type="Pfam" id="PF17827"/>
    </source>
</evidence>
<dbReference type="Pfam" id="PF17827">
    <property type="entry name" value="PrmC_N"/>
    <property type="match status" value="1"/>
</dbReference>
<feature type="binding site" evidence="4">
    <location>
        <begin position="117"/>
        <end position="121"/>
    </location>
    <ligand>
        <name>S-adenosyl-L-methionine</name>
        <dbReference type="ChEBI" id="CHEBI:59789"/>
    </ligand>
</feature>
<dbReference type="GO" id="GO:0102559">
    <property type="term" value="F:peptide chain release factor N(5)-glutamine methyltransferase activity"/>
    <property type="evidence" value="ECO:0007669"/>
    <property type="project" value="UniProtKB-EC"/>
</dbReference>
<dbReference type="NCBIfam" id="TIGR00536">
    <property type="entry name" value="hemK_fam"/>
    <property type="match status" value="1"/>
</dbReference>
<protein>
    <recommendedName>
        <fullName evidence="4">Release factor glutamine methyltransferase</fullName>
        <shortName evidence="4">RF MTase</shortName>
        <ecNumber evidence="4">2.1.1.297</ecNumber>
    </recommendedName>
    <alternativeName>
        <fullName evidence="4">N5-glutamine methyltransferase PrmC</fullName>
    </alternativeName>
    <alternativeName>
        <fullName evidence="4">Protein-(glutamine-N5) MTase PrmC</fullName>
    </alternativeName>
    <alternativeName>
        <fullName evidence="4">Protein-glutamine N-methyltransferase PrmC</fullName>
    </alternativeName>
</protein>
<reference evidence="7 8" key="1">
    <citation type="submission" date="2014-02" db="EMBL/GenBank/DDBJ databases">
        <title>Whole genome sequence of Sphingobium chlorophenolicum NBRC 16172.</title>
        <authorList>
            <person name="Gan H.M."/>
            <person name="Gan H.Y."/>
            <person name="Chew T.H."/>
            <person name="Savka M.A."/>
        </authorList>
    </citation>
    <scope>NUCLEOTIDE SEQUENCE [LARGE SCALE GENOMIC DNA]</scope>
    <source>
        <strain evidence="7 8">NBRC 16172</strain>
    </source>
</reference>
<name>A0A081RBG4_SPHCR</name>
<dbReference type="RefSeq" id="WP_037453904.1">
    <property type="nucleotide sequence ID" value="NZ_JFHR01000040.1"/>
</dbReference>
<keyword evidence="2 4" id="KW-0808">Transferase</keyword>
<dbReference type="InterPro" id="IPR040758">
    <property type="entry name" value="PrmC_N"/>
</dbReference>
<keyword evidence="1 4" id="KW-0489">Methyltransferase</keyword>
<dbReference type="GO" id="GO:0003676">
    <property type="term" value="F:nucleic acid binding"/>
    <property type="evidence" value="ECO:0007669"/>
    <property type="project" value="InterPro"/>
</dbReference>
<dbReference type="NCBIfam" id="TIGR03534">
    <property type="entry name" value="RF_mod_PrmC"/>
    <property type="match status" value="1"/>
</dbReference>
<evidence type="ECO:0000256" key="2">
    <source>
        <dbReference type="ARBA" id="ARBA00022679"/>
    </source>
</evidence>
<dbReference type="Gene3D" id="3.40.50.150">
    <property type="entry name" value="Vaccinia Virus protein VP39"/>
    <property type="match status" value="1"/>
</dbReference>
<dbReference type="EMBL" id="JFHR01000040">
    <property type="protein sequence ID" value="KEQ52537.1"/>
    <property type="molecule type" value="Genomic_DNA"/>
</dbReference>
<evidence type="ECO:0000313" key="8">
    <source>
        <dbReference type="Proteomes" id="UP000028411"/>
    </source>
</evidence>
<evidence type="ECO:0000256" key="1">
    <source>
        <dbReference type="ARBA" id="ARBA00022603"/>
    </source>
</evidence>
<feature type="domain" description="Release factor glutamine methyltransferase N-terminal" evidence="6">
    <location>
        <begin position="6"/>
        <end position="72"/>
    </location>
</feature>
<feature type="binding site" evidence="4">
    <location>
        <position position="140"/>
    </location>
    <ligand>
        <name>S-adenosyl-L-methionine</name>
        <dbReference type="ChEBI" id="CHEBI:59789"/>
    </ligand>
</feature>
<keyword evidence="3 4" id="KW-0949">S-adenosyl-L-methionine</keyword>
<dbReference type="GO" id="GO:0032259">
    <property type="term" value="P:methylation"/>
    <property type="evidence" value="ECO:0007669"/>
    <property type="project" value="UniProtKB-KW"/>
</dbReference>
<feature type="binding site" evidence="4">
    <location>
        <begin position="183"/>
        <end position="186"/>
    </location>
    <ligand>
        <name>substrate</name>
    </ligand>
</feature>
<dbReference type="CDD" id="cd02440">
    <property type="entry name" value="AdoMet_MTases"/>
    <property type="match status" value="1"/>
</dbReference>
<dbReference type="InterPro" id="IPR029063">
    <property type="entry name" value="SAM-dependent_MTases_sf"/>
</dbReference>
<dbReference type="InterPro" id="IPR025714">
    <property type="entry name" value="Methyltranfer_dom"/>
</dbReference>
<dbReference type="OrthoDB" id="9800643at2"/>
<feature type="binding site" evidence="4">
    <location>
        <position position="169"/>
    </location>
    <ligand>
        <name>S-adenosyl-L-methionine</name>
        <dbReference type="ChEBI" id="CHEBI:59789"/>
    </ligand>
</feature>
<dbReference type="InterPro" id="IPR004556">
    <property type="entry name" value="HemK-like"/>
</dbReference>
<comment type="caution">
    <text evidence="7">The sequence shown here is derived from an EMBL/GenBank/DDBJ whole genome shotgun (WGS) entry which is preliminary data.</text>
</comment>
<sequence length="276" mass="29579">MTKIPETLRTATERLTPISATPRLDAELLLAHALDIDRNDLLLRQRDLSVPPGFETLLQRRLTGEPIAYITGTRDFWTISLHVTPDVLIPRPDTETLIEAALDHFGARSPARILDLGTGSGALLLAALSQWPQARGTGVDISPAALAVAQGNADRLGLGERAAFRLGNWAEGLEGPFDLILINPPYIARDIALAGDVLHEPETALFAGAEGLDDYRSIAPALPRLLAPDGMAAIEIGYDQRLSVSALLADQGLSVASRRDLAGHDRCLMATPARPS</sequence>
<dbReference type="HAMAP" id="MF_02126">
    <property type="entry name" value="RF_methyltr_PrmC"/>
    <property type="match status" value="1"/>
</dbReference>
<proteinExistence type="inferred from homology"/>
<comment type="similarity">
    <text evidence="4">Belongs to the protein N5-glutamine methyltransferase family. PrmC subfamily.</text>
</comment>
<dbReference type="Gene3D" id="1.10.8.10">
    <property type="entry name" value="DNA helicase RuvA subunit, C-terminal domain"/>
    <property type="match status" value="1"/>
</dbReference>
<dbReference type="InterPro" id="IPR002052">
    <property type="entry name" value="DNA_methylase_N6_adenine_CS"/>
</dbReference>
<evidence type="ECO:0000259" key="5">
    <source>
        <dbReference type="Pfam" id="PF13847"/>
    </source>
</evidence>
<feature type="binding site" evidence="4">
    <location>
        <position position="183"/>
    </location>
    <ligand>
        <name>S-adenosyl-L-methionine</name>
        <dbReference type="ChEBI" id="CHEBI:59789"/>
    </ligand>
</feature>
<accession>A0A081RBG4</accession>
<dbReference type="eggNOG" id="COG2890">
    <property type="taxonomic scope" value="Bacteria"/>
</dbReference>
<organism evidence="7 8">
    <name type="scientific">Sphingobium chlorophenolicum</name>
    <dbReference type="NCBI Taxonomy" id="46429"/>
    <lineage>
        <taxon>Bacteria</taxon>
        <taxon>Pseudomonadati</taxon>
        <taxon>Pseudomonadota</taxon>
        <taxon>Alphaproteobacteria</taxon>
        <taxon>Sphingomonadales</taxon>
        <taxon>Sphingomonadaceae</taxon>
        <taxon>Sphingobium</taxon>
    </lineage>
</organism>
<dbReference type="PANTHER" id="PTHR18895">
    <property type="entry name" value="HEMK METHYLTRANSFERASE"/>
    <property type="match status" value="1"/>
</dbReference>
<dbReference type="PROSITE" id="PS00092">
    <property type="entry name" value="N6_MTASE"/>
    <property type="match status" value="1"/>
</dbReference>
<dbReference type="SUPFAM" id="SSF53335">
    <property type="entry name" value="S-adenosyl-L-methionine-dependent methyltransferases"/>
    <property type="match status" value="1"/>
</dbReference>
<dbReference type="Proteomes" id="UP000028411">
    <property type="component" value="Unassembled WGS sequence"/>
</dbReference>
<dbReference type="InterPro" id="IPR050320">
    <property type="entry name" value="N5-glutamine_MTase"/>
</dbReference>
<comment type="catalytic activity">
    <reaction evidence="4">
        <text>L-glutaminyl-[peptide chain release factor] + S-adenosyl-L-methionine = N(5)-methyl-L-glutaminyl-[peptide chain release factor] + S-adenosyl-L-homocysteine + H(+)</text>
        <dbReference type="Rhea" id="RHEA:42896"/>
        <dbReference type="Rhea" id="RHEA-COMP:10271"/>
        <dbReference type="Rhea" id="RHEA-COMP:10272"/>
        <dbReference type="ChEBI" id="CHEBI:15378"/>
        <dbReference type="ChEBI" id="CHEBI:30011"/>
        <dbReference type="ChEBI" id="CHEBI:57856"/>
        <dbReference type="ChEBI" id="CHEBI:59789"/>
        <dbReference type="ChEBI" id="CHEBI:61891"/>
        <dbReference type="EC" id="2.1.1.297"/>
    </reaction>
</comment>
<dbReference type="Pfam" id="PF13847">
    <property type="entry name" value="Methyltransf_31"/>
    <property type="match status" value="1"/>
</dbReference>
<comment type="function">
    <text evidence="4">Methylates the class 1 translation termination release factors RF1/PrfA and RF2/PrfB on the glutamine residue of the universally conserved GGQ motif.</text>
</comment>
<feature type="domain" description="Methyltransferase" evidence="5">
    <location>
        <begin position="111"/>
        <end position="186"/>
    </location>
</feature>
<dbReference type="EC" id="2.1.1.297" evidence="4"/>
<dbReference type="PATRIC" id="fig|46429.4.peg.3134"/>
<dbReference type="AlphaFoldDB" id="A0A081RBG4"/>
<evidence type="ECO:0000256" key="4">
    <source>
        <dbReference type="HAMAP-Rule" id="MF_02126"/>
    </source>
</evidence>
<dbReference type="InterPro" id="IPR019874">
    <property type="entry name" value="RF_methyltr_PrmC"/>
</dbReference>
<evidence type="ECO:0000313" key="7">
    <source>
        <dbReference type="EMBL" id="KEQ52537.1"/>
    </source>
</evidence>
<evidence type="ECO:0000256" key="3">
    <source>
        <dbReference type="ARBA" id="ARBA00022691"/>
    </source>
</evidence>
<dbReference type="PANTHER" id="PTHR18895:SF74">
    <property type="entry name" value="MTRF1L RELEASE FACTOR GLUTAMINE METHYLTRANSFERASE"/>
    <property type="match status" value="1"/>
</dbReference>
<gene>
    <name evidence="4 7" type="primary">prmC</name>
    <name evidence="7" type="ORF">BV95_03154</name>
</gene>